<evidence type="ECO:0000313" key="1">
    <source>
        <dbReference type="EMBL" id="KUO96733.1"/>
    </source>
</evidence>
<dbReference type="InterPro" id="IPR043129">
    <property type="entry name" value="ATPase_NBD"/>
</dbReference>
<dbReference type="InterPro" id="IPR050696">
    <property type="entry name" value="FtsA/MreB"/>
</dbReference>
<protein>
    <recommendedName>
        <fullName evidence="3">Pilus assembly protein PilM</fullName>
    </recommendedName>
</protein>
<name>A0A101XSJ3_9BACL</name>
<organism evidence="1 2">
    <name type="scientific">Ferroacidibacillus organovorans</name>
    <dbReference type="NCBI Taxonomy" id="1765683"/>
    <lineage>
        <taxon>Bacteria</taxon>
        <taxon>Bacillati</taxon>
        <taxon>Bacillota</taxon>
        <taxon>Bacilli</taxon>
        <taxon>Bacillales</taxon>
        <taxon>Alicyclobacillaceae</taxon>
        <taxon>Ferroacidibacillus</taxon>
    </lineage>
</organism>
<gene>
    <name evidence="1" type="ORF">ATW55_07890</name>
</gene>
<dbReference type="SUPFAM" id="SSF53067">
    <property type="entry name" value="Actin-like ATPase domain"/>
    <property type="match status" value="1"/>
</dbReference>
<dbReference type="Gene3D" id="3.30.420.380">
    <property type="match status" value="1"/>
</dbReference>
<dbReference type="Proteomes" id="UP000053557">
    <property type="component" value="Unassembled WGS sequence"/>
</dbReference>
<keyword evidence="2" id="KW-1185">Reference proteome</keyword>
<evidence type="ECO:0000313" key="2">
    <source>
        <dbReference type="Proteomes" id="UP000053557"/>
    </source>
</evidence>
<comment type="caution">
    <text evidence="1">The sequence shown here is derived from an EMBL/GenBank/DDBJ whole genome shotgun (WGS) entry which is preliminary data.</text>
</comment>
<evidence type="ECO:0008006" key="3">
    <source>
        <dbReference type="Google" id="ProtNLM"/>
    </source>
</evidence>
<dbReference type="OrthoDB" id="2690797at2"/>
<proteinExistence type="predicted"/>
<dbReference type="PANTHER" id="PTHR32432:SF3">
    <property type="entry name" value="ETHANOLAMINE UTILIZATION PROTEIN EUTJ"/>
    <property type="match status" value="1"/>
</dbReference>
<dbReference type="RefSeq" id="WP_067712445.1">
    <property type="nucleotide sequence ID" value="NZ_LPVJ01000009.1"/>
</dbReference>
<dbReference type="EMBL" id="LPVJ01000009">
    <property type="protein sequence ID" value="KUO96733.1"/>
    <property type="molecule type" value="Genomic_DNA"/>
</dbReference>
<sequence>MAKTRVGLHLDVHGLRWTSIKYTRSGVMLLEKYARKSSEKVYEERAISAEVQAFAREIKGNGLLGAKTVIGLANHQFIVRYVTVPAVPDQYLRSLIQNELGHSIHLPFEDALFDAVAVPPLTEIDPKMTTVCLIAAPREYVDQSVELAKQAQLQPVAVDIPPLALYRFASLGYEKACFYTLIHVEMSEMSISIFRQGFLYFYRNLELMWDERYDSSSEQFASMLVSEIERMINFFLMSFSGISLQKNVYLLYSQFTMHEFLRNSLTNDGVSEFVDLRDLPYTLSPKDQTQKWKVSASDWRQIVARTPVSEFVSLGLACKEVAR</sequence>
<reference evidence="1 2" key="1">
    <citation type="submission" date="2015-12" db="EMBL/GenBank/DDBJ databases">
        <title>Draft genome sequence of Acidibacillus ferrooxidans ITV001, isolated from a chalcopyrite acid mine drainage site in Brazil.</title>
        <authorList>
            <person name="Dall'Agnol H."/>
            <person name="Nancucheo I."/>
            <person name="Johnson B."/>
            <person name="Oliveira R."/>
            <person name="Leite L."/>
            <person name="Pylro V."/>
            <person name="Nunes G.L."/>
            <person name="Tzotzos G."/>
            <person name="Fernandes G.R."/>
            <person name="Dutra J."/>
            <person name="Orellana S.C."/>
            <person name="Oliveira G."/>
        </authorList>
    </citation>
    <scope>NUCLEOTIDE SEQUENCE [LARGE SCALE GENOMIC DNA]</scope>
    <source>
        <strain evidence="2">ITV01</strain>
    </source>
</reference>
<dbReference type="PANTHER" id="PTHR32432">
    <property type="entry name" value="CELL DIVISION PROTEIN FTSA-RELATED"/>
    <property type="match status" value="1"/>
</dbReference>
<dbReference type="InterPro" id="IPR005883">
    <property type="entry name" value="PilM"/>
</dbReference>
<dbReference type="AlphaFoldDB" id="A0A101XSJ3"/>
<dbReference type="Pfam" id="PF11104">
    <property type="entry name" value="PilM_2"/>
    <property type="match status" value="1"/>
</dbReference>
<accession>A0A101XSJ3</accession>